<dbReference type="Proteomes" id="UP001321804">
    <property type="component" value="Chromosome"/>
</dbReference>
<evidence type="ECO:0000313" key="2">
    <source>
        <dbReference type="Proteomes" id="UP001321804"/>
    </source>
</evidence>
<dbReference type="AlphaFoldDB" id="A0AAU9DPQ6"/>
<reference evidence="1 2" key="1">
    <citation type="journal article" date="2023" name="Microbiol. Spectr.">
        <title>Symbiosis of Carpenter Bees with Uncharacterized Lactic Acid Bacteria Showing NAD Auxotrophy.</title>
        <authorList>
            <person name="Kawasaki S."/>
            <person name="Ozawa K."/>
            <person name="Mori T."/>
            <person name="Yamamoto A."/>
            <person name="Ito M."/>
            <person name="Ohkuma M."/>
            <person name="Sakamoto M."/>
            <person name="Matsutani M."/>
        </authorList>
    </citation>
    <scope>NUCLEOTIDE SEQUENCE [LARGE SCALE GENOMIC DNA]</scope>
    <source>
        <strain evidence="1 2">KimC2</strain>
    </source>
</reference>
<sequence>MTNKNNLYLDINVLQAVPSSNINRDDTGAPKTALYGGVIRSRVSSQSWKRAMRHALNDKNLGSGLRTVKLAQLLKEKIMSLDSSLSESDADNKVKEVFKSTGIKQKKEDTAALLLVSQGQVEKIAQYLLDHEEIDKKELKEIFNGNQSVDLALFGRMVADNPELNVEGSSQVAHAISTHEVVPEFDYFTALDDLQKEDTTGATMLGSIEYNSSTLYRYANLNFPELVHNLGAETAVEGAVEFIKSFVLSMPTGKQNTFANKTLPNYVMISFRTDTPVNLVSAFEEPVKSNRGYVKPSIKKLEKEYQNTLKMVDTPIKTLILSMEEIERDKDSILKDDQVTDLNELLSKVSEELQQVVQNENDND</sequence>
<dbReference type="NCBIfam" id="TIGR01869">
    <property type="entry name" value="casC_Cse4"/>
    <property type="match status" value="1"/>
</dbReference>
<dbReference type="InterPro" id="IPR010148">
    <property type="entry name" value="CRISPR-assoc_prot_CT1975"/>
</dbReference>
<evidence type="ECO:0000313" key="1">
    <source>
        <dbReference type="EMBL" id="BDR57038.1"/>
    </source>
</evidence>
<protein>
    <submittedName>
        <fullName evidence="1">Type I-E CRISPR-associated protein Cas7/Cse4/CasC</fullName>
    </submittedName>
</protein>
<accession>A0AAU9DPQ6</accession>
<dbReference type="RefSeq" id="WP_317695754.1">
    <property type="nucleotide sequence ID" value="NZ_AP026801.1"/>
</dbReference>
<organism evidence="1 2">
    <name type="scientific">Xylocopilactobacillus apis</name>
    <dbReference type="NCBI Taxonomy" id="2932183"/>
    <lineage>
        <taxon>Bacteria</taxon>
        <taxon>Bacillati</taxon>
        <taxon>Bacillota</taxon>
        <taxon>Bacilli</taxon>
        <taxon>Lactobacillales</taxon>
        <taxon>Lactobacillaceae</taxon>
        <taxon>Xylocopilactobacillus</taxon>
    </lineage>
</organism>
<gene>
    <name evidence="1" type="ORF">KIMC2_16000</name>
</gene>
<name>A0AAU9DPQ6_9LACO</name>
<proteinExistence type="predicted"/>
<dbReference type="KEGG" id="xak:KIMC2_16000"/>
<dbReference type="EMBL" id="AP026801">
    <property type="protein sequence ID" value="BDR57038.1"/>
    <property type="molecule type" value="Genomic_DNA"/>
</dbReference>
<keyword evidence="2" id="KW-1185">Reference proteome</keyword>
<dbReference type="Pfam" id="PF09344">
    <property type="entry name" value="Cas_CT1975"/>
    <property type="match status" value="1"/>
</dbReference>